<organism evidence="1 2">
    <name type="scientific">Clostridium paridis</name>
    <dbReference type="NCBI Taxonomy" id="2803863"/>
    <lineage>
        <taxon>Bacteria</taxon>
        <taxon>Bacillati</taxon>
        <taxon>Bacillota</taxon>
        <taxon>Clostridia</taxon>
        <taxon>Eubacteriales</taxon>
        <taxon>Clostridiaceae</taxon>
        <taxon>Clostridium</taxon>
    </lineage>
</organism>
<protein>
    <submittedName>
        <fullName evidence="1">DUF4003 family protein</fullName>
    </submittedName>
</protein>
<name>A0A937FGQ8_9CLOT</name>
<evidence type="ECO:0000313" key="2">
    <source>
        <dbReference type="Proteomes" id="UP000623681"/>
    </source>
</evidence>
<dbReference type="InterPro" id="IPR025062">
    <property type="entry name" value="DUF4003"/>
</dbReference>
<comment type="caution">
    <text evidence="1">The sequence shown here is derived from an EMBL/GenBank/DDBJ whole genome shotgun (WGS) entry which is preliminary data.</text>
</comment>
<keyword evidence="2" id="KW-1185">Reference proteome</keyword>
<reference evidence="1" key="1">
    <citation type="submission" date="2021-01" db="EMBL/GenBank/DDBJ databases">
        <title>Genome public.</title>
        <authorList>
            <person name="Liu C."/>
            <person name="Sun Q."/>
        </authorList>
    </citation>
    <scope>NUCLEOTIDE SEQUENCE</scope>
    <source>
        <strain evidence="1">YIM B02565</strain>
    </source>
</reference>
<accession>A0A937FGQ8</accession>
<proteinExistence type="predicted"/>
<sequence length="327" mass="37722">MRVELQGKLELMTYNYFEAKKEFKWDMAILNHFIALSYASRNRRIEAKKIKEIRDFIKDTTGVFSKFRGNNLSLMSLLLSFEDNYKEVFKDIEEWTQKLKDKGISSYEYSPMIAYTILKNTSFDNREEKIERTKLFYEDMKRNHMFLTSKDDYVYAALLGCTDLDVKETTERIEYIYNKLSKMRYSKSNGLQTVSHVLALSEDFDYRISLFDHMVSELEEKKVKVKTYTLPSVALMALITDDANLICSEVSEIYEELKRMKGYKYGVQSYIKTMFSCILATSMYTEGENKMADISTGLSMQLIAVAQQQAMMAAASAAAASSAASSS</sequence>
<gene>
    <name evidence="1" type="ORF">JK634_17775</name>
</gene>
<dbReference type="EMBL" id="JAESWA010000027">
    <property type="protein sequence ID" value="MBL4933635.1"/>
    <property type="molecule type" value="Genomic_DNA"/>
</dbReference>
<dbReference type="Pfam" id="PF13170">
    <property type="entry name" value="DUF4003"/>
    <property type="match status" value="1"/>
</dbReference>
<evidence type="ECO:0000313" key="1">
    <source>
        <dbReference type="EMBL" id="MBL4933635.1"/>
    </source>
</evidence>
<dbReference type="Proteomes" id="UP000623681">
    <property type="component" value="Unassembled WGS sequence"/>
</dbReference>
<dbReference type="AlphaFoldDB" id="A0A937FGQ8"/>
<dbReference type="RefSeq" id="WP_202769077.1">
    <property type="nucleotide sequence ID" value="NZ_JAESWA010000027.1"/>
</dbReference>